<keyword evidence="2" id="KW-0004">4Fe-4S</keyword>
<evidence type="ECO:0000313" key="6">
    <source>
        <dbReference type="EMBL" id="PAV03895.1"/>
    </source>
</evidence>
<dbReference type="GO" id="GO:0051539">
    <property type="term" value="F:4 iron, 4 sulfur cluster binding"/>
    <property type="evidence" value="ECO:0007669"/>
    <property type="project" value="UniProtKB-KW"/>
</dbReference>
<evidence type="ECO:0000259" key="5">
    <source>
        <dbReference type="PROSITE" id="PS51379"/>
    </source>
</evidence>
<dbReference type="AlphaFoldDB" id="A0A2A2H3F7"/>
<keyword evidence="4" id="KW-0249">Electron transport</keyword>
<dbReference type="SUPFAM" id="SSF46548">
    <property type="entry name" value="alpha-helical ferredoxin"/>
    <property type="match status" value="1"/>
</dbReference>
<dbReference type="PANTHER" id="PTHR47153:SF2">
    <property type="entry name" value="LACTATE UTILIZATION PROTEIN B"/>
    <property type="match status" value="1"/>
</dbReference>
<evidence type="ECO:0000256" key="4">
    <source>
        <dbReference type="ARBA" id="ARBA00022982"/>
    </source>
</evidence>
<dbReference type="InterPro" id="IPR017900">
    <property type="entry name" value="4Fe4S_Fe_S_CS"/>
</dbReference>
<comment type="caution">
    <text evidence="6">The sequence shown here is derived from an EMBL/GenBank/DDBJ whole genome shotgun (WGS) entry which is preliminary data.</text>
</comment>
<dbReference type="InterPro" id="IPR004452">
    <property type="entry name" value="LutB/LldF"/>
</dbReference>
<dbReference type="Pfam" id="PF13183">
    <property type="entry name" value="Fer4_8"/>
    <property type="match status" value="1"/>
</dbReference>
<dbReference type="InterPro" id="IPR009051">
    <property type="entry name" value="Helical_ferredxn"/>
</dbReference>
<dbReference type="InterPro" id="IPR017896">
    <property type="entry name" value="4Fe4S_Fe-S-bd"/>
</dbReference>
<dbReference type="PANTHER" id="PTHR47153">
    <property type="entry name" value="LACTATE UTILIZATION PROTEIN B"/>
    <property type="match status" value="1"/>
</dbReference>
<dbReference type="SUPFAM" id="SSF100950">
    <property type="entry name" value="NagB/RpiA/CoA transferase-like"/>
    <property type="match status" value="1"/>
</dbReference>
<dbReference type="RefSeq" id="WP_069584137.1">
    <property type="nucleotide sequence ID" value="NZ_LMVM01000033.1"/>
</dbReference>
<dbReference type="GO" id="GO:0016491">
    <property type="term" value="F:oxidoreductase activity"/>
    <property type="evidence" value="ECO:0007669"/>
    <property type="project" value="UniProtKB-ARBA"/>
</dbReference>
<name>A0A2A2H3F7_METBR</name>
<accession>A0A2A2H3F7</accession>
<dbReference type="Gene3D" id="3.40.50.10420">
    <property type="entry name" value="NagB/RpiA/CoA transferase-like"/>
    <property type="match status" value="1"/>
</dbReference>
<dbReference type="PROSITE" id="PS00198">
    <property type="entry name" value="4FE4S_FER_1"/>
    <property type="match status" value="2"/>
</dbReference>
<dbReference type="InterPro" id="IPR024185">
    <property type="entry name" value="FTHF_cligase-like_sf"/>
</dbReference>
<protein>
    <submittedName>
        <fullName evidence="6">Lactate utilization protein B/C</fullName>
    </submittedName>
</protein>
<gene>
    <name evidence="6" type="ORF">ASJ80_02425</name>
</gene>
<dbReference type="Proteomes" id="UP000217784">
    <property type="component" value="Unassembled WGS sequence"/>
</dbReference>
<evidence type="ECO:0000313" key="7">
    <source>
        <dbReference type="Proteomes" id="UP000217784"/>
    </source>
</evidence>
<proteinExistence type="predicted"/>
<keyword evidence="7" id="KW-1185">Reference proteome</keyword>
<keyword evidence="3" id="KW-0677">Repeat</keyword>
<organism evidence="6 7">
    <name type="scientific">Methanobacterium bryantii</name>
    <dbReference type="NCBI Taxonomy" id="2161"/>
    <lineage>
        <taxon>Archaea</taxon>
        <taxon>Methanobacteriati</taxon>
        <taxon>Methanobacteriota</taxon>
        <taxon>Methanomada group</taxon>
        <taxon>Methanobacteria</taxon>
        <taxon>Methanobacteriales</taxon>
        <taxon>Methanobacteriaceae</taxon>
        <taxon>Methanobacterium</taxon>
    </lineage>
</organism>
<evidence type="ECO:0000256" key="3">
    <source>
        <dbReference type="ARBA" id="ARBA00022737"/>
    </source>
</evidence>
<feature type="domain" description="4Fe-4S ferredoxin-type" evidence="5">
    <location>
        <begin position="290"/>
        <end position="321"/>
    </location>
</feature>
<evidence type="ECO:0000256" key="1">
    <source>
        <dbReference type="ARBA" id="ARBA00022448"/>
    </source>
</evidence>
<dbReference type="OrthoDB" id="23833at2157"/>
<dbReference type="Pfam" id="PF02589">
    <property type="entry name" value="LUD_dom"/>
    <property type="match status" value="1"/>
</dbReference>
<reference evidence="6 7" key="1">
    <citation type="journal article" date="2017" name="BMC Genomics">
        <title>Genomic analysis of methanogenic archaea reveals a shift towards energy conservation.</title>
        <authorList>
            <person name="Gilmore S.P."/>
            <person name="Henske J.K."/>
            <person name="Sexton J.A."/>
            <person name="Solomon K.V."/>
            <person name="Seppala S."/>
            <person name="Yoo J.I."/>
            <person name="Huyett L.M."/>
            <person name="Pressman A."/>
            <person name="Cogan J.Z."/>
            <person name="Kivenson V."/>
            <person name="Peng X."/>
            <person name="Tan Y."/>
            <person name="Valentine D.L."/>
            <person name="O'Malley M.A."/>
        </authorList>
    </citation>
    <scope>NUCLEOTIDE SEQUENCE [LARGE SCALE GENOMIC DNA]</scope>
    <source>
        <strain evidence="6 7">M.o.H.</strain>
    </source>
</reference>
<dbReference type="InterPro" id="IPR037171">
    <property type="entry name" value="NagB/RpiA_transferase-like"/>
</dbReference>
<dbReference type="GO" id="GO:0006089">
    <property type="term" value="P:lactate metabolic process"/>
    <property type="evidence" value="ECO:0007669"/>
    <property type="project" value="InterPro"/>
</dbReference>
<keyword evidence="2" id="KW-0479">Metal-binding</keyword>
<dbReference type="Gene3D" id="1.10.1060.10">
    <property type="entry name" value="Alpha-helical ferredoxin"/>
    <property type="match status" value="1"/>
</dbReference>
<dbReference type="InterPro" id="IPR003741">
    <property type="entry name" value="LUD_dom"/>
</dbReference>
<keyword evidence="2" id="KW-0411">Iron-sulfur</keyword>
<evidence type="ECO:0000256" key="2">
    <source>
        <dbReference type="ARBA" id="ARBA00022485"/>
    </source>
</evidence>
<dbReference type="PROSITE" id="PS51379">
    <property type="entry name" value="4FE4S_FER_2"/>
    <property type="match status" value="2"/>
</dbReference>
<keyword evidence="2" id="KW-0408">Iron</keyword>
<sequence length="403" mass="44223">MDETKLGAMRRSFSIIETRKKKLLEDENDRIGKLQENVKEIRKYSIENLEELIETVKARFLENGMEVVFAENSQVALDEIYKIIKDESIIAKSKSNNVNEIGLSAFLGSKGIEIVETDLGDRIVQMDPESYGPSHPIGPAAHLDMEKIAQIASKKFGVEVKPEPKSILDIFKADIIERLANCNVGITGANSVAAEDGALVMVHNEGNISLVSMKDTHIVVVGIDKLVRTVEDAVSVVKLETIFATGKKIPAYMNVITSPSKTADIEQVLLKDMYGAKRVIVILLDNGRSEALKQSKECLLCIGCGSCIVSCPVYNVTGSDFGYRGYLGGRGIVLSNFITDNKICFDSGLFKCTLCGLCTLECPVNIKTNEMIEKLRELSVQSGVCPDQHHGTTEKIKKQGSPF</sequence>
<dbReference type="EMBL" id="LMVM01000033">
    <property type="protein sequence ID" value="PAV03895.1"/>
    <property type="molecule type" value="Genomic_DNA"/>
</dbReference>
<feature type="domain" description="4Fe-4S ferredoxin-type" evidence="5">
    <location>
        <begin position="341"/>
        <end position="374"/>
    </location>
</feature>
<keyword evidence="1" id="KW-0813">Transport</keyword>